<keyword evidence="2" id="KW-1003">Cell membrane</keyword>
<keyword evidence="5 7" id="KW-0472">Membrane</keyword>
<dbReference type="PANTHER" id="PTHR30572:SF4">
    <property type="entry name" value="ABC TRANSPORTER PERMEASE YTRF"/>
    <property type="match status" value="1"/>
</dbReference>
<reference evidence="10 11" key="1">
    <citation type="submission" date="2017-06" db="EMBL/GenBank/DDBJ databases">
        <authorList>
            <consortium name="Pathogen Informatics"/>
        </authorList>
    </citation>
    <scope>NUCLEOTIDE SEQUENCE [LARGE SCALE GENOMIC DNA]</scope>
    <source>
        <strain evidence="10 11">NCTC11865</strain>
    </source>
</reference>
<evidence type="ECO:0000256" key="6">
    <source>
        <dbReference type="ARBA" id="ARBA00038076"/>
    </source>
</evidence>
<dbReference type="InterPro" id="IPR025857">
    <property type="entry name" value="MacB_PCD"/>
</dbReference>
<evidence type="ECO:0000259" key="9">
    <source>
        <dbReference type="Pfam" id="PF12704"/>
    </source>
</evidence>
<dbReference type="Pfam" id="PF12704">
    <property type="entry name" value="MacB_PCD"/>
    <property type="match status" value="2"/>
</dbReference>
<dbReference type="EMBL" id="LT906441">
    <property type="protein sequence ID" value="SNV34557.1"/>
    <property type="molecule type" value="Genomic_DNA"/>
</dbReference>
<proteinExistence type="inferred from homology"/>
<feature type="transmembrane region" description="Helical" evidence="7">
    <location>
        <begin position="829"/>
        <end position="851"/>
    </location>
</feature>
<keyword evidence="10" id="KW-0378">Hydrolase</keyword>
<dbReference type="GO" id="GO:0005524">
    <property type="term" value="F:ATP binding"/>
    <property type="evidence" value="ECO:0007669"/>
    <property type="project" value="UniProtKB-KW"/>
</dbReference>
<feature type="domain" description="MacB-like periplasmic core" evidence="9">
    <location>
        <begin position="17"/>
        <end position="238"/>
    </location>
</feature>
<feature type="transmembrane region" description="Helical" evidence="7">
    <location>
        <begin position="438"/>
        <end position="460"/>
    </location>
</feature>
<feature type="transmembrane region" description="Helical" evidence="7">
    <location>
        <begin position="792"/>
        <end position="817"/>
    </location>
</feature>
<dbReference type="RefSeq" id="WP_065860740.1">
    <property type="nucleotide sequence ID" value="NZ_LT906441.1"/>
</dbReference>
<gene>
    <name evidence="10" type="primary">macB_6</name>
    <name evidence="10" type="ORF">SAMEA4412665_01139</name>
</gene>
<evidence type="ECO:0000313" key="11">
    <source>
        <dbReference type="Proteomes" id="UP000215332"/>
    </source>
</evidence>
<evidence type="ECO:0000256" key="5">
    <source>
        <dbReference type="ARBA" id="ARBA00023136"/>
    </source>
</evidence>
<keyword evidence="10" id="KW-0547">Nucleotide-binding</keyword>
<dbReference type="Proteomes" id="UP000215332">
    <property type="component" value="Chromosome 1"/>
</dbReference>
<feature type="transmembrane region" description="Helical" evidence="7">
    <location>
        <begin position="269"/>
        <end position="295"/>
    </location>
</feature>
<feature type="domain" description="ABC3 transporter permease C-terminal" evidence="8">
    <location>
        <begin position="743"/>
        <end position="859"/>
    </location>
</feature>
<feature type="transmembrane region" description="Helical" evidence="7">
    <location>
        <begin position="413"/>
        <end position="432"/>
    </location>
</feature>
<comment type="subcellular location">
    <subcellularLocation>
        <location evidence="1">Cell membrane</location>
        <topology evidence="1">Multi-pass membrane protein</topology>
    </subcellularLocation>
</comment>
<dbReference type="KEGG" id="cgrn:4412665_01139"/>
<dbReference type="GO" id="GO:0022857">
    <property type="term" value="F:transmembrane transporter activity"/>
    <property type="evidence" value="ECO:0007669"/>
    <property type="project" value="TreeGrafter"/>
</dbReference>
<dbReference type="eggNOG" id="COG0577">
    <property type="taxonomic scope" value="Bacteria"/>
</dbReference>
<feature type="transmembrane region" description="Helical" evidence="7">
    <location>
        <begin position="495"/>
        <end position="516"/>
    </location>
</feature>
<name>A0A239WJB0_9ACTN</name>
<evidence type="ECO:0000256" key="3">
    <source>
        <dbReference type="ARBA" id="ARBA00022692"/>
    </source>
</evidence>
<keyword evidence="4 7" id="KW-1133">Transmembrane helix</keyword>
<comment type="similarity">
    <text evidence="6">Belongs to the ABC-4 integral membrane protein family.</text>
</comment>
<feature type="transmembrane region" description="Helical" evidence="7">
    <location>
        <begin position="316"/>
        <end position="344"/>
    </location>
</feature>
<feature type="transmembrane region" description="Helical" evidence="7">
    <location>
        <begin position="738"/>
        <end position="764"/>
    </location>
</feature>
<evidence type="ECO:0000259" key="8">
    <source>
        <dbReference type="Pfam" id="PF02687"/>
    </source>
</evidence>
<sequence>MWKATFTSLWSRKLRLFMSTLAIVFGVAFVSGSFVFGDMLRSTFNSIVSGSVSDVEVSKNTEDAVQGDATKPYPLTPAVVDRIRTIDGVKDAQGTVTETGTVLIDRDGKAITSFGPPQLGFSWQTTPALGGQQGVHVVSGHEPRADDEVVVDPQTLDKSGHHVGDRVKVITSRAGTVQAKLVGTATVGQSGSAGASYVFFTTHRAQQLFLKGHDAFTGVATVVEPGADRATVAKAVQKVLPKGYQAKDGKVVADEQMSVIGKALGFVDIFLLVFAGISLLVASFLIVNTFTILVAQRSSELALYRAMGASRGQIRATVLVEALVVGAVGSVLGLFGGLGLAVAIKAIMAATGWDIGQTTLTLGVKAIVASLVTGILVTLVAALLPAARATRISPVQAMTSARTESEVGLGKRAVIGSVMAAVGVVGIVLGVLDVVGKPVAWAGAGMALTMIGVALASPLLGRPVIWIVGKVYRATFGEVGKLAELNSIRQPRRTAATASALMIGLTLVSLMAVFGASSTRSVTSQVTDTLRGDFMVGRQGFEGFPNQVRTKVAAVPQVKDVHAMKMAQMLEIPAGHTTPPKEYFTDATGRHMRGIAGMEATSLDKMSPQKVTKGRMFRTDGEMIVDEKAAEKNHLKVGSSYRLWSVDAQRPMTLTVVGIYTTGKGQPIATMWVSTSTLTSAGLGDKDTFLSIYLKPGTDHEQAHRALDAALADMPLVSVMDVGQYTDQILVNVNRTMALLYALLGLSIVIAVLGIVNTLGLSIIERTRELGLLRAIALTRPQVRRMITLESVVIALLGAVVGVGLGTVFGMVLQRLLADQGIDKLSIPWLQLVAFLVAAALVGVLAALWPAHRAARTNILKAIATE</sequence>
<evidence type="ECO:0000256" key="4">
    <source>
        <dbReference type="ARBA" id="ARBA00022989"/>
    </source>
</evidence>
<dbReference type="PANTHER" id="PTHR30572">
    <property type="entry name" value="MEMBRANE COMPONENT OF TRANSPORTER-RELATED"/>
    <property type="match status" value="1"/>
</dbReference>
<evidence type="ECO:0000256" key="1">
    <source>
        <dbReference type="ARBA" id="ARBA00004651"/>
    </source>
</evidence>
<organism evidence="10 11">
    <name type="scientific">Cutibacterium granulosum</name>
    <dbReference type="NCBI Taxonomy" id="33011"/>
    <lineage>
        <taxon>Bacteria</taxon>
        <taxon>Bacillati</taxon>
        <taxon>Actinomycetota</taxon>
        <taxon>Actinomycetes</taxon>
        <taxon>Propionibacteriales</taxon>
        <taxon>Propionibacteriaceae</taxon>
        <taxon>Cutibacterium</taxon>
    </lineage>
</organism>
<accession>A0A239WJB0</accession>
<dbReference type="Pfam" id="PF02687">
    <property type="entry name" value="FtsX"/>
    <property type="match status" value="2"/>
</dbReference>
<evidence type="ECO:0000313" key="10">
    <source>
        <dbReference type="EMBL" id="SNV34557.1"/>
    </source>
</evidence>
<dbReference type="GO" id="GO:0016787">
    <property type="term" value="F:hydrolase activity"/>
    <property type="evidence" value="ECO:0007669"/>
    <property type="project" value="UniProtKB-KW"/>
</dbReference>
<keyword evidence="3 7" id="KW-0812">Transmembrane</keyword>
<dbReference type="EC" id="3.6.3.-" evidence="10"/>
<dbReference type="InterPro" id="IPR003838">
    <property type="entry name" value="ABC3_permease_C"/>
</dbReference>
<feature type="domain" description="MacB-like periplasmic core" evidence="9">
    <location>
        <begin position="494"/>
        <end position="709"/>
    </location>
</feature>
<dbReference type="AlphaFoldDB" id="A0A239WJB0"/>
<keyword evidence="10" id="KW-0067">ATP-binding</keyword>
<evidence type="ECO:0000256" key="2">
    <source>
        <dbReference type="ARBA" id="ARBA00022475"/>
    </source>
</evidence>
<protein>
    <submittedName>
        <fullName evidence="10">Macrolide export ATP-binding/permease protein MacB</fullName>
        <ecNumber evidence="10">3.6.3.-</ecNumber>
    </submittedName>
</protein>
<feature type="domain" description="ABC3 transporter permease C-terminal" evidence="8">
    <location>
        <begin position="273"/>
        <end position="394"/>
    </location>
</feature>
<dbReference type="InterPro" id="IPR050250">
    <property type="entry name" value="Macrolide_Exporter_MacB"/>
</dbReference>
<evidence type="ECO:0000256" key="7">
    <source>
        <dbReference type="SAM" id="Phobius"/>
    </source>
</evidence>
<feature type="transmembrane region" description="Helical" evidence="7">
    <location>
        <begin position="364"/>
        <end position="384"/>
    </location>
</feature>
<dbReference type="GO" id="GO:0005886">
    <property type="term" value="C:plasma membrane"/>
    <property type="evidence" value="ECO:0007669"/>
    <property type="project" value="UniProtKB-SubCell"/>
</dbReference>